<dbReference type="EMBL" id="JBGBPQ010000012">
    <property type="protein sequence ID" value="KAL1514579.1"/>
    <property type="molecule type" value="Genomic_DNA"/>
</dbReference>
<proteinExistence type="predicted"/>
<sequence length="117" mass="12506">MHPVSRAGGYPGECASRAMAHTARGSRGGWYAAHAISPLLSCETISHVGCAAMGRRGRAPVPACHVGRGAGCAESSLNRSVVEKRRPQDLGSVRRREAANMLWHRAKHREHGTLGMV</sequence>
<evidence type="ECO:0000313" key="2">
    <source>
        <dbReference type="Proteomes" id="UP001515480"/>
    </source>
</evidence>
<protein>
    <submittedName>
        <fullName evidence="1">Uncharacterized protein</fullName>
    </submittedName>
</protein>
<dbReference type="AlphaFoldDB" id="A0AB34J590"/>
<keyword evidence="2" id="KW-1185">Reference proteome</keyword>
<gene>
    <name evidence="1" type="ORF">AB1Y20_003673</name>
</gene>
<dbReference type="Proteomes" id="UP001515480">
    <property type="component" value="Unassembled WGS sequence"/>
</dbReference>
<name>A0AB34J590_PRYPA</name>
<evidence type="ECO:0000313" key="1">
    <source>
        <dbReference type="EMBL" id="KAL1514579.1"/>
    </source>
</evidence>
<reference evidence="1 2" key="1">
    <citation type="journal article" date="2024" name="Science">
        <title>Giant polyketide synthase enzymes in the biosynthesis of giant marine polyether toxins.</title>
        <authorList>
            <person name="Fallon T.R."/>
            <person name="Shende V.V."/>
            <person name="Wierzbicki I.H."/>
            <person name="Pendleton A.L."/>
            <person name="Watervoot N.F."/>
            <person name="Auber R.P."/>
            <person name="Gonzalez D.J."/>
            <person name="Wisecaver J.H."/>
            <person name="Moore B.S."/>
        </authorList>
    </citation>
    <scope>NUCLEOTIDE SEQUENCE [LARGE SCALE GENOMIC DNA]</scope>
    <source>
        <strain evidence="1 2">12B1</strain>
    </source>
</reference>
<organism evidence="1 2">
    <name type="scientific">Prymnesium parvum</name>
    <name type="common">Toxic golden alga</name>
    <dbReference type="NCBI Taxonomy" id="97485"/>
    <lineage>
        <taxon>Eukaryota</taxon>
        <taxon>Haptista</taxon>
        <taxon>Haptophyta</taxon>
        <taxon>Prymnesiophyceae</taxon>
        <taxon>Prymnesiales</taxon>
        <taxon>Prymnesiaceae</taxon>
        <taxon>Prymnesium</taxon>
    </lineage>
</organism>
<comment type="caution">
    <text evidence="1">The sequence shown here is derived from an EMBL/GenBank/DDBJ whole genome shotgun (WGS) entry which is preliminary data.</text>
</comment>
<accession>A0AB34J590</accession>